<keyword evidence="3" id="KW-1185">Reference proteome</keyword>
<feature type="region of interest" description="Disordered" evidence="1">
    <location>
        <begin position="1"/>
        <end position="36"/>
    </location>
</feature>
<dbReference type="KEGG" id="nfa:NFA_33270"/>
<evidence type="ECO:0000313" key="2">
    <source>
        <dbReference type="EMBL" id="BAD58174.1"/>
    </source>
</evidence>
<dbReference type="Proteomes" id="UP000006820">
    <property type="component" value="Chromosome"/>
</dbReference>
<dbReference type="AlphaFoldDB" id="Q5YUG7"/>
<gene>
    <name evidence="2" type="ordered locus">NFA_33270</name>
</gene>
<dbReference type="HOGENOM" id="CLU_2618467_0_0_11"/>
<reference evidence="2 3" key="1">
    <citation type="journal article" date="2004" name="Proc. Natl. Acad. Sci. U.S.A.">
        <title>The complete genomic sequence of Nocardia farcinica IFM 10152.</title>
        <authorList>
            <person name="Ishikawa J."/>
            <person name="Yamashita A."/>
            <person name="Mikami Y."/>
            <person name="Hoshino Y."/>
            <person name="Kurita H."/>
            <person name="Hotta K."/>
            <person name="Shiba T."/>
            <person name="Hattori M."/>
        </authorList>
    </citation>
    <scope>NUCLEOTIDE SEQUENCE [LARGE SCALE GENOMIC DNA]</scope>
    <source>
        <strain evidence="2 3">IFM 10152</strain>
    </source>
</reference>
<proteinExistence type="predicted"/>
<name>Q5YUG7_NOCFA</name>
<dbReference type="EMBL" id="AP006618">
    <property type="protein sequence ID" value="BAD58174.1"/>
    <property type="molecule type" value="Genomic_DNA"/>
</dbReference>
<protein>
    <submittedName>
        <fullName evidence="2">Uncharacterized protein</fullName>
    </submittedName>
</protein>
<evidence type="ECO:0000256" key="1">
    <source>
        <dbReference type="SAM" id="MobiDB-lite"/>
    </source>
</evidence>
<sequence>MPIQSVPSAPDCPPPTGSRKVIRTRPRPPCRPWSEARMPPLRLALGADAGHGIRAEIAQVAADLDATAALGLHTGFDV</sequence>
<evidence type="ECO:0000313" key="3">
    <source>
        <dbReference type="Proteomes" id="UP000006820"/>
    </source>
</evidence>
<accession>Q5YUG7</accession>
<organism evidence="2 3">
    <name type="scientific">Nocardia farcinica (strain IFM 10152)</name>
    <dbReference type="NCBI Taxonomy" id="247156"/>
    <lineage>
        <taxon>Bacteria</taxon>
        <taxon>Bacillati</taxon>
        <taxon>Actinomycetota</taxon>
        <taxon>Actinomycetes</taxon>
        <taxon>Mycobacteriales</taxon>
        <taxon>Nocardiaceae</taxon>
        <taxon>Nocardia</taxon>
    </lineage>
</organism>